<evidence type="ECO:0000313" key="2">
    <source>
        <dbReference type="EMBL" id="KAG5611094.1"/>
    </source>
</evidence>
<proteinExistence type="predicted"/>
<accession>A0A9J5ZJ75</accession>
<feature type="region of interest" description="Disordered" evidence="1">
    <location>
        <begin position="1"/>
        <end position="30"/>
    </location>
</feature>
<dbReference type="EMBL" id="JACXVP010000004">
    <property type="protein sequence ID" value="KAG5611094.1"/>
    <property type="molecule type" value="Genomic_DNA"/>
</dbReference>
<keyword evidence="3" id="KW-1185">Reference proteome</keyword>
<protein>
    <submittedName>
        <fullName evidence="2">Uncharacterized protein</fullName>
    </submittedName>
</protein>
<dbReference type="AlphaFoldDB" id="A0A9J5ZJ75"/>
<evidence type="ECO:0000256" key="1">
    <source>
        <dbReference type="SAM" id="MobiDB-lite"/>
    </source>
</evidence>
<gene>
    <name evidence="2" type="ORF">H5410_022375</name>
</gene>
<sequence>METKHGHNQVKKGQRQLKQRRSEDLRVTKPIGRIANSRRVTEQFCEAVLCRPVIQNTRMLKDRKLDENSDLSLSITHDPREVVVSLNSQLRPKAYVGGVVNRNGKVKKCKKSLL</sequence>
<feature type="compositionally biased region" description="Basic residues" evidence="1">
    <location>
        <begin position="1"/>
        <end position="19"/>
    </location>
</feature>
<name>A0A9J5ZJ75_SOLCO</name>
<organism evidence="2 3">
    <name type="scientific">Solanum commersonii</name>
    <name type="common">Commerson's wild potato</name>
    <name type="synonym">Commerson's nightshade</name>
    <dbReference type="NCBI Taxonomy" id="4109"/>
    <lineage>
        <taxon>Eukaryota</taxon>
        <taxon>Viridiplantae</taxon>
        <taxon>Streptophyta</taxon>
        <taxon>Embryophyta</taxon>
        <taxon>Tracheophyta</taxon>
        <taxon>Spermatophyta</taxon>
        <taxon>Magnoliopsida</taxon>
        <taxon>eudicotyledons</taxon>
        <taxon>Gunneridae</taxon>
        <taxon>Pentapetalae</taxon>
        <taxon>asterids</taxon>
        <taxon>lamiids</taxon>
        <taxon>Solanales</taxon>
        <taxon>Solanaceae</taxon>
        <taxon>Solanoideae</taxon>
        <taxon>Solaneae</taxon>
        <taxon>Solanum</taxon>
    </lineage>
</organism>
<evidence type="ECO:0000313" key="3">
    <source>
        <dbReference type="Proteomes" id="UP000824120"/>
    </source>
</evidence>
<dbReference type="Proteomes" id="UP000824120">
    <property type="component" value="Chromosome 4"/>
</dbReference>
<reference evidence="2 3" key="1">
    <citation type="submission" date="2020-09" db="EMBL/GenBank/DDBJ databases">
        <title>De no assembly of potato wild relative species, Solanum commersonii.</title>
        <authorList>
            <person name="Cho K."/>
        </authorList>
    </citation>
    <scope>NUCLEOTIDE SEQUENCE [LARGE SCALE GENOMIC DNA]</scope>
    <source>
        <strain evidence="2">LZ3.2</strain>
        <tissue evidence="2">Leaf</tissue>
    </source>
</reference>
<comment type="caution">
    <text evidence="2">The sequence shown here is derived from an EMBL/GenBank/DDBJ whole genome shotgun (WGS) entry which is preliminary data.</text>
</comment>